<organism evidence="2 3">
    <name type="scientific">Campylobacter vicugnae</name>
    <dbReference type="NCBI Taxonomy" id="1660076"/>
    <lineage>
        <taxon>Bacteria</taxon>
        <taxon>Pseudomonadati</taxon>
        <taxon>Campylobacterota</taxon>
        <taxon>Epsilonproteobacteria</taxon>
        <taxon>Campylobacterales</taxon>
        <taxon>Campylobacteraceae</taxon>
        <taxon>Campylobacter</taxon>
    </lineage>
</organism>
<proteinExistence type="predicted"/>
<keyword evidence="1" id="KW-0472">Membrane</keyword>
<dbReference type="EMBL" id="CP018791">
    <property type="protein sequence ID" value="ARR02251.1"/>
    <property type="molecule type" value="Genomic_DNA"/>
</dbReference>
<reference evidence="2 3" key="1">
    <citation type="journal article" date="2017" name="Genome Biol. Evol.">
        <title>Comparative Genomic Analysis Identifies a Campylobacter Clade Deficient in Selenium Metabolism.</title>
        <authorList>
            <person name="Miller W.G."/>
            <person name="Yee E."/>
            <person name="Lopes B.S."/>
            <person name="Chapman M.H."/>
            <person name="Huynh S."/>
            <person name="Bono J.L."/>
            <person name="Parker C.T."/>
            <person name="Strachan N.J.C."/>
            <person name="Forbes K.J."/>
        </authorList>
    </citation>
    <scope>NUCLEOTIDE SEQUENCE [LARGE SCALE GENOMIC DNA]</scope>
    <source>
        <strain evidence="2 3">RM8964</strain>
    </source>
</reference>
<evidence type="ECO:0000313" key="3">
    <source>
        <dbReference type="Proteomes" id="UP000194265"/>
    </source>
</evidence>
<name>A0A1X9T1A3_9BACT</name>
<sequence length="194" mass="21264">MSHDISMRYAFSSIELILSIIIISVALSSLPAILQSSYKSSMDIILSEAITSSYTKLLNIMTHPWNDSISPALAQPIYHSNEIPSNSLTSRHISNILPNSINMAKNSINGFNQDSKELKAGINSKNLLNLDYKISVGFIDGFKLNNTIKSTPSDTVQITITTKANNQPIILKAYSYNIGEPLIKSLIIPAPTKP</sequence>
<evidence type="ECO:0000256" key="1">
    <source>
        <dbReference type="SAM" id="Phobius"/>
    </source>
</evidence>
<gene>
    <name evidence="2" type="ORF">CVIC8964_0839</name>
</gene>
<evidence type="ECO:0000313" key="2">
    <source>
        <dbReference type="EMBL" id="ARR02251.1"/>
    </source>
</evidence>
<evidence type="ECO:0008006" key="4">
    <source>
        <dbReference type="Google" id="ProtNLM"/>
    </source>
</evidence>
<protein>
    <recommendedName>
        <fullName evidence="4">Type II secretion system protein</fullName>
    </recommendedName>
</protein>
<dbReference type="STRING" id="1660074.CVIC8964_0839"/>
<keyword evidence="1" id="KW-0812">Transmembrane</keyword>
<dbReference type="AlphaFoldDB" id="A0A1X9T1A3"/>
<feature type="transmembrane region" description="Helical" evidence="1">
    <location>
        <begin position="16"/>
        <end position="34"/>
    </location>
</feature>
<keyword evidence="1" id="KW-1133">Transmembrane helix</keyword>
<accession>A0A1X9T1A3</accession>
<dbReference type="Proteomes" id="UP000194265">
    <property type="component" value="Chromosome"/>
</dbReference>